<dbReference type="EMBL" id="JAAKFY010000019">
    <property type="protein sequence ID" value="KAF3842483.1"/>
    <property type="molecule type" value="Genomic_DNA"/>
</dbReference>
<organism evidence="6 7">
    <name type="scientific">Dissostichus mawsoni</name>
    <name type="common">Antarctic cod</name>
    <dbReference type="NCBI Taxonomy" id="36200"/>
    <lineage>
        <taxon>Eukaryota</taxon>
        <taxon>Metazoa</taxon>
        <taxon>Chordata</taxon>
        <taxon>Craniata</taxon>
        <taxon>Vertebrata</taxon>
        <taxon>Euteleostomi</taxon>
        <taxon>Actinopterygii</taxon>
        <taxon>Neopterygii</taxon>
        <taxon>Teleostei</taxon>
        <taxon>Neoteleostei</taxon>
        <taxon>Acanthomorphata</taxon>
        <taxon>Eupercaria</taxon>
        <taxon>Perciformes</taxon>
        <taxon>Notothenioidei</taxon>
        <taxon>Nototheniidae</taxon>
        <taxon>Dissostichus</taxon>
    </lineage>
</organism>
<dbReference type="InterPro" id="IPR001611">
    <property type="entry name" value="Leu-rich_rpt"/>
</dbReference>
<dbReference type="PANTHER" id="PTHR45930:SF3">
    <property type="entry name" value="ADHESION G PROTEIN-COUPLED RECEPTOR A1"/>
    <property type="match status" value="1"/>
</dbReference>
<dbReference type="SMART" id="SM00369">
    <property type="entry name" value="LRR_TYP"/>
    <property type="match status" value="2"/>
</dbReference>
<evidence type="ECO:0000256" key="2">
    <source>
        <dbReference type="ARBA" id="ARBA00022614"/>
    </source>
</evidence>
<sequence>MSALVLLCVIAGLLRSSLGNRNCPDLIVESCHCSAERSKQLSRQQVRVRVVCDDVELMDTLQPSFLPNRTVNLSNNKISLLRNGSFYGLAALEKLNLSENIFSTLTVGIFTHLVALKMATVSGFPIRHFSTETLFCDCQLKWLLLWARSNSLKIGNDTVCVFPTHLHGLEFRNLREQQLRCDMMKTQAHGEDMKKTKAHGEDMMKTQAHDEDMMKTQAHDEDMMNLMVKT</sequence>
<keyword evidence="2" id="KW-0433">Leucine-rich repeat</keyword>
<keyword evidence="4" id="KW-0675">Receptor</keyword>
<dbReference type="GO" id="GO:0007166">
    <property type="term" value="P:cell surface receptor signaling pathway"/>
    <property type="evidence" value="ECO:0007669"/>
    <property type="project" value="TreeGrafter"/>
</dbReference>
<evidence type="ECO:0000313" key="6">
    <source>
        <dbReference type="EMBL" id="KAF3842483.1"/>
    </source>
</evidence>
<comment type="similarity">
    <text evidence="1">Belongs to the G-protein coupled receptor 2 family. Adhesion G-protein coupled receptor (ADGR) subfamily.</text>
</comment>
<keyword evidence="7" id="KW-1185">Reference proteome</keyword>
<comment type="caution">
    <text evidence="6">The sequence shown here is derived from an EMBL/GenBank/DDBJ whole genome shotgun (WGS) entry which is preliminary data.</text>
</comment>
<dbReference type="GO" id="GO:0014069">
    <property type="term" value="C:postsynaptic density"/>
    <property type="evidence" value="ECO:0007669"/>
    <property type="project" value="TreeGrafter"/>
</dbReference>
<dbReference type="InterPro" id="IPR051963">
    <property type="entry name" value="Adhesion_GPCR_A"/>
</dbReference>
<dbReference type="SUPFAM" id="SSF52058">
    <property type="entry name" value="L domain-like"/>
    <property type="match status" value="1"/>
</dbReference>
<dbReference type="InterPro" id="IPR003591">
    <property type="entry name" value="Leu-rich_rpt_typical-subtyp"/>
</dbReference>
<dbReference type="GO" id="GO:0005886">
    <property type="term" value="C:plasma membrane"/>
    <property type="evidence" value="ECO:0007669"/>
    <property type="project" value="TreeGrafter"/>
</dbReference>
<feature type="signal peptide" evidence="5">
    <location>
        <begin position="1"/>
        <end position="19"/>
    </location>
</feature>
<dbReference type="Proteomes" id="UP000518266">
    <property type="component" value="Unassembled WGS sequence"/>
</dbReference>
<dbReference type="Gene3D" id="3.80.10.10">
    <property type="entry name" value="Ribonuclease Inhibitor"/>
    <property type="match status" value="1"/>
</dbReference>
<protein>
    <submittedName>
        <fullName evidence="6">Uncharacterized protein</fullName>
    </submittedName>
</protein>
<dbReference type="PANTHER" id="PTHR45930">
    <property type="entry name" value="G-PROTEIN COUPLED RECEPTOR 124-LIKE PROTEIN"/>
    <property type="match status" value="1"/>
</dbReference>
<dbReference type="Pfam" id="PF13855">
    <property type="entry name" value="LRR_8"/>
    <property type="match status" value="1"/>
</dbReference>
<proteinExistence type="inferred from homology"/>
<feature type="chain" id="PRO_5029446600" evidence="5">
    <location>
        <begin position="20"/>
        <end position="230"/>
    </location>
</feature>
<evidence type="ECO:0000313" key="7">
    <source>
        <dbReference type="Proteomes" id="UP000518266"/>
    </source>
</evidence>
<dbReference type="AlphaFoldDB" id="A0A7J5Y0A7"/>
<evidence type="ECO:0000256" key="1">
    <source>
        <dbReference type="ARBA" id="ARBA00007343"/>
    </source>
</evidence>
<name>A0A7J5Y0A7_DISMA</name>
<evidence type="ECO:0000256" key="3">
    <source>
        <dbReference type="ARBA" id="ARBA00022737"/>
    </source>
</evidence>
<keyword evidence="3" id="KW-0677">Repeat</keyword>
<gene>
    <name evidence="6" type="ORF">F7725_024434</name>
</gene>
<evidence type="ECO:0000256" key="5">
    <source>
        <dbReference type="SAM" id="SignalP"/>
    </source>
</evidence>
<dbReference type="OrthoDB" id="10031018at2759"/>
<reference evidence="6 7" key="1">
    <citation type="submission" date="2020-03" db="EMBL/GenBank/DDBJ databases">
        <title>Dissostichus mawsoni Genome sequencing and assembly.</title>
        <authorList>
            <person name="Park H."/>
        </authorList>
    </citation>
    <scope>NUCLEOTIDE SEQUENCE [LARGE SCALE GENOMIC DNA]</scope>
    <source>
        <strain evidence="6">DM0001</strain>
        <tissue evidence="6">Muscle</tissue>
    </source>
</reference>
<dbReference type="InterPro" id="IPR032675">
    <property type="entry name" value="LRR_dom_sf"/>
</dbReference>
<dbReference type="GO" id="GO:0098978">
    <property type="term" value="C:glutamatergic synapse"/>
    <property type="evidence" value="ECO:0007669"/>
    <property type="project" value="TreeGrafter"/>
</dbReference>
<evidence type="ECO:0000256" key="4">
    <source>
        <dbReference type="ARBA" id="ARBA00023170"/>
    </source>
</evidence>
<accession>A0A7J5Y0A7</accession>
<keyword evidence="5" id="KW-0732">Signal</keyword>